<dbReference type="CDD" id="cd00077">
    <property type="entry name" value="HDc"/>
    <property type="match status" value="1"/>
</dbReference>
<dbReference type="SMART" id="SM00471">
    <property type="entry name" value="HDc"/>
    <property type="match status" value="1"/>
</dbReference>
<dbReference type="EMBL" id="QYZD01000070">
    <property type="protein sequence ID" value="RJG15639.1"/>
    <property type="molecule type" value="Genomic_DNA"/>
</dbReference>
<dbReference type="InterPro" id="IPR003607">
    <property type="entry name" value="HD/PDEase_dom"/>
</dbReference>
<gene>
    <name evidence="2" type="ORF">DQX05_29600</name>
</gene>
<sequence>MRLFILEEMCMDLLNEAINQYVRFRSHEAVEDNVDILSLFDRLKVVDFHTAQHSIVVAYVSSVIAAALPSSWSKRSIYLAGLFHDIGKLHWPRYLFSQVDMYPTEREMVQQHPVEGHRLLTKYNAHSDCLDACLYHHERLNGSGFPCGTKTIPPAAAIVSVADTFTSIFICRGKRQGRETRLHVVDALFAEAKENRLHPIYVDVVVEFFTSIPRRKADMIQW</sequence>
<evidence type="ECO:0000259" key="1">
    <source>
        <dbReference type="PROSITE" id="PS51832"/>
    </source>
</evidence>
<dbReference type="AlphaFoldDB" id="A0A3A3GAG7"/>
<evidence type="ECO:0000313" key="2">
    <source>
        <dbReference type="EMBL" id="RJG15639.1"/>
    </source>
</evidence>
<name>A0A3A3GAG7_PANTH</name>
<dbReference type="Gene3D" id="1.10.3210.10">
    <property type="entry name" value="Hypothetical protein af1432"/>
    <property type="match status" value="1"/>
</dbReference>
<dbReference type="PANTHER" id="PTHR43155:SF2">
    <property type="entry name" value="CYCLIC DI-GMP PHOSPHODIESTERASE PA4108"/>
    <property type="match status" value="1"/>
</dbReference>
<reference evidence="2 3" key="1">
    <citation type="submission" date="2018-09" db="EMBL/GenBank/DDBJ databases">
        <title>Paenibacillus SK2017-BO5.</title>
        <authorList>
            <person name="Piskunova J.V."/>
            <person name="Dubiley S.A."/>
            <person name="Severinov K.V."/>
        </authorList>
    </citation>
    <scope>NUCLEOTIDE SEQUENCE [LARGE SCALE GENOMIC DNA]</scope>
    <source>
        <strain evidence="2 3">BO5</strain>
    </source>
</reference>
<proteinExistence type="predicted"/>
<organism evidence="2 3">
    <name type="scientific">Paenibacillus thiaminolyticus</name>
    <name type="common">Bacillus thiaminolyticus</name>
    <dbReference type="NCBI Taxonomy" id="49283"/>
    <lineage>
        <taxon>Bacteria</taxon>
        <taxon>Bacillati</taxon>
        <taxon>Bacillota</taxon>
        <taxon>Bacilli</taxon>
        <taxon>Bacillales</taxon>
        <taxon>Paenibacillaceae</taxon>
        <taxon>Paenibacillus</taxon>
    </lineage>
</organism>
<dbReference type="NCBIfam" id="TIGR00277">
    <property type="entry name" value="HDIG"/>
    <property type="match status" value="1"/>
</dbReference>
<accession>A0A3A3GAG7</accession>
<dbReference type="OrthoDB" id="9759601at2"/>
<feature type="domain" description="HD-GYP" evidence="1">
    <location>
        <begin position="28"/>
        <end position="221"/>
    </location>
</feature>
<comment type="caution">
    <text evidence="2">The sequence shown here is derived from an EMBL/GenBank/DDBJ whole genome shotgun (WGS) entry which is preliminary data.</text>
</comment>
<dbReference type="Pfam" id="PF13487">
    <property type="entry name" value="HD_5"/>
    <property type="match status" value="1"/>
</dbReference>
<dbReference type="PANTHER" id="PTHR43155">
    <property type="entry name" value="CYCLIC DI-GMP PHOSPHODIESTERASE PA4108-RELATED"/>
    <property type="match status" value="1"/>
</dbReference>
<evidence type="ECO:0000313" key="3">
    <source>
        <dbReference type="Proteomes" id="UP000266177"/>
    </source>
</evidence>
<dbReference type="SUPFAM" id="SSF109604">
    <property type="entry name" value="HD-domain/PDEase-like"/>
    <property type="match status" value="1"/>
</dbReference>
<dbReference type="InterPro" id="IPR006675">
    <property type="entry name" value="HDIG_dom"/>
</dbReference>
<protein>
    <submittedName>
        <fullName evidence="2">HD domain-containing protein</fullName>
    </submittedName>
</protein>
<dbReference type="PROSITE" id="PS51832">
    <property type="entry name" value="HD_GYP"/>
    <property type="match status" value="1"/>
</dbReference>
<dbReference type="InterPro" id="IPR037522">
    <property type="entry name" value="HD_GYP_dom"/>
</dbReference>
<dbReference type="Proteomes" id="UP000266177">
    <property type="component" value="Unassembled WGS sequence"/>
</dbReference>